<proteinExistence type="predicted"/>
<comment type="caution">
    <text evidence="1">The sequence shown here is derived from an EMBL/GenBank/DDBJ whole genome shotgun (WGS) entry which is preliminary data.</text>
</comment>
<name>A0A0F4QH00_9GAMM</name>
<accession>A0A0F4QH00</accession>
<organism evidence="1 2">
    <name type="scientific">Pseudoalteromonas rubra</name>
    <dbReference type="NCBI Taxonomy" id="43658"/>
    <lineage>
        <taxon>Bacteria</taxon>
        <taxon>Pseudomonadati</taxon>
        <taxon>Pseudomonadota</taxon>
        <taxon>Gammaproteobacteria</taxon>
        <taxon>Alteromonadales</taxon>
        <taxon>Pseudoalteromonadaceae</taxon>
        <taxon>Pseudoalteromonas</taxon>
    </lineage>
</organism>
<reference evidence="1 2" key="1">
    <citation type="journal article" date="2015" name="BMC Genomics">
        <title>Genome mining reveals unlocked bioactive potential of marine Gram-negative bacteria.</title>
        <authorList>
            <person name="Machado H."/>
            <person name="Sonnenschein E.C."/>
            <person name="Melchiorsen J."/>
            <person name="Gram L."/>
        </authorList>
    </citation>
    <scope>NUCLEOTIDE SEQUENCE [LARGE SCALE GENOMIC DNA]</scope>
    <source>
        <strain evidence="1 2">S2471</strain>
    </source>
</reference>
<dbReference type="PATRIC" id="fig|43658.5.peg.4038"/>
<evidence type="ECO:0000313" key="1">
    <source>
        <dbReference type="EMBL" id="KJZ06594.1"/>
    </source>
</evidence>
<dbReference type="Proteomes" id="UP000033452">
    <property type="component" value="Unassembled WGS sequence"/>
</dbReference>
<gene>
    <name evidence="1" type="ORF">TW77_19080</name>
</gene>
<evidence type="ECO:0000313" key="2">
    <source>
        <dbReference type="Proteomes" id="UP000033452"/>
    </source>
</evidence>
<protein>
    <submittedName>
        <fullName evidence="1">Uncharacterized protein</fullName>
    </submittedName>
</protein>
<dbReference type="EMBL" id="JXYA01000047">
    <property type="protein sequence ID" value="KJZ06594.1"/>
    <property type="molecule type" value="Genomic_DNA"/>
</dbReference>
<dbReference type="AlphaFoldDB" id="A0A0F4QH00"/>
<sequence>MSVIFFIYLLQKLQFSNKRLAQGGKRSSLLEQKMNKNLLLEVKEKTYAVRWSVKQYAYKPDFFEYFYLPSF</sequence>
<keyword evidence="2" id="KW-1185">Reference proteome</keyword>